<keyword evidence="4 5" id="KW-0472">Membrane</keyword>
<accession>A0A4R7PBW1</accession>
<dbReference type="Proteomes" id="UP000295341">
    <property type="component" value="Unassembled WGS sequence"/>
</dbReference>
<dbReference type="RefSeq" id="WP_162851030.1">
    <property type="nucleotide sequence ID" value="NZ_MWIN01000012.1"/>
</dbReference>
<sequence length="139" mass="15193">MTGIEALMYYVLWMIVVLLMYVGHRVPLMLIGKKPGNYWTRGNVTDDLPFFVRAQHAHANLVENVALFAAVVLAAAALGRNGVVDGLACWVLYARIGQTVVHLIGTNTLLVLVRATLFVVQIGIIAYMAFQLTQPVVAA</sequence>
<gene>
    <name evidence="6" type="ORF">DFR24_0858</name>
</gene>
<evidence type="ECO:0000256" key="5">
    <source>
        <dbReference type="SAM" id="Phobius"/>
    </source>
</evidence>
<keyword evidence="7" id="KW-1185">Reference proteome</keyword>
<evidence type="ECO:0000256" key="3">
    <source>
        <dbReference type="ARBA" id="ARBA00022989"/>
    </source>
</evidence>
<dbReference type="EMBL" id="SOBT01000008">
    <property type="protein sequence ID" value="TDU31488.1"/>
    <property type="molecule type" value="Genomic_DNA"/>
</dbReference>
<dbReference type="Gene3D" id="1.20.120.550">
    <property type="entry name" value="Membrane associated eicosanoid/glutathione metabolism-like domain"/>
    <property type="match status" value="1"/>
</dbReference>
<dbReference type="Pfam" id="PF01124">
    <property type="entry name" value="MAPEG"/>
    <property type="match status" value="1"/>
</dbReference>
<evidence type="ECO:0000313" key="7">
    <source>
        <dbReference type="Proteomes" id="UP000295341"/>
    </source>
</evidence>
<dbReference type="GO" id="GO:0016020">
    <property type="term" value="C:membrane"/>
    <property type="evidence" value="ECO:0007669"/>
    <property type="project" value="UniProtKB-SubCell"/>
</dbReference>
<organism evidence="6 7">
    <name type="scientific">Panacagrimonas perspica</name>
    <dbReference type="NCBI Taxonomy" id="381431"/>
    <lineage>
        <taxon>Bacteria</taxon>
        <taxon>Pseudomonadati</taxon>
        <taxon>Pseudomonadota</taxon>
        <taxon>Gammaproteobacteria</taxon>
        <taxon>Nevskiales</taxon>
        <taxon>Nevskiaceae</taxon>
        <taxon>Panacagrimonas</taxon>
    </lineage>
</organism>
<reference evidence="6 7" key="1">
    <citation type="submission" date="2019-03" db="EMBL/GenBank/DDBJ databases">
        <title>Genomic Encyclopedia of Type Strains, Phase IV (KMG-IV): sequencing the most valuable type-strain genomes for metagenomic binning, comparative biology and taxonomic classification.</title>
        <authorList>
            <person name="Goeker M."/>
        </authorList>
    </citation>
    <scope>NUCLEOTIDE SEQUENCE [LARGE SCALE GENOMIC DNA]</scope>
    <source>
        <strain evidence="6 7">DSM 26377</strain>
    </source>
</reference>
<dbReference type="SUPFAM" id="SSF161084">
    <property type="entry name" value="MAPEG domain-like"/>
    <property type="match status" value="1"/>
</dbReference>
<feature type="transmembrane region" description="Helical" evidence="5">
    <location>
        <begin position="109"/>
        <end position="130"/>
    </location>
</feature>
<evidence type="ECO:0000256" key="1">
    <source>
        <dbReference type="ARBA" id="ARBA00004370"/>
    </source>
</evidence>
<evidence type="ECO:0000256" key="2">
    <source>
        <dbReference type="ARBA" id="ARBA00022692"/>
    </source>
</evidence>
<dbReference type="InterPro" id="IPR023352">
    <property type="entry name" value="MAPEG-like_dom_sf"/>
</dbReference>
<dbReference type="InterPro" id="IPR001129">
    <property type="entry name" value="Membr-assoc_MAPEG"/>
</dbReference>
<comment type="subcellular location">
    <subcellularLocation>
        <location evidence="1">Membrane</location>
    </subcellularLocation>
</comment>
<evidence type="ECO:0000256" key="4">
    <source>
        <dbReference type="ARBA" id="ARBA00023136"/>
    </source>
</evidence>
<comment type="caution">
    <text evidence="6">The sequence shown here is derived from an EMBL/GenBank/DDBJ whole genome shotgun (WGS) entry which is preliminary data.</text>
</comment>
<protein>
    <submittedName>
        <fullName evidence="6">MAPEG family protein</fullName>
    </submittedName>
</protein>
<proteinExistence type="predicted"/>
<feature type="transmembrane region" description="Helical" evidence="5">
    <location>
        <begin position="6"/>
        <end position="24"/>
    </location>
</feature>
<name>A0A4R7PBW1_9GAMM</name>
<evidence type="ECO:0000313" key="6">
    <source>
        <dbReference type="EMBL" id="TDU31488.1"/>
    </source>
</evidence>
<keyword evidence="3 5" id="KW-1133">Transmembrane helix</keyword>
<keyword evidence="2 5" id="KW-0812">Transmembrane</keyword>
<dbReference type="AlphaFoldDB" id="A0A4R7PBW1"/>